<dbReference type="CTD" id="4731"/>
<dbReference type="KEGG" id="gsh:117358795"/>
<dbReference type="PANTHER" id="PTHR17117">
    <property type="entry name" value="NADH-UBIQUINONE OXIDOREDUCTASE"/>
    <property type="match status" value="1"/>
</dbReference>
<dbReference type="RefSeq" id="XP_033796348.1">
    <property type="nucleotide sequence ID" value="XM_033940457.1"/>
</dbReference>
<dbReference type="InterPro" id="IPR026193">
    <property type="entry name" value="NDUFV3"/>
</dbReference>
<dbReference type="AlphaFoldDB" id="A0A6P8R7Y6"/>
<evidence type="ECO:0000256" key="1">
    <source>
        <dbReference type="SAM" id="MobiDB-lite"/>
    </source>
</evidence>
<name>A0A6P8R7Y6_GEOSA</name>
<feature type="region of interest" description="Disordered" evidence="1">
    <location>
        <begin position="116"/>
        <end position="167"/>
    </location>
</feature>
<reference evidence="3" key="1">
    <citation type="submission" date="2025-08" db="UniProtKB">
        <authorList>
            <consortium name="RefSeq"/>
        </authorList>
    </citation>
    <scope>IDENTIFICATION</scope>
</reference>
<evidence type="ECO:0000313" key="2">
    <source>
        <dbReference type="Proteomes" id="UP000515159"/>
    </source>
</evidence>
<dbReference type="GeneID" id="117358795"/>
<dbReference type="Proteomes" id="UP000515159">
    <property type="component" value="Chromosome 4"/>
</dbReference>
<organism evidence="2 3">
    <name type="scientific">Geotrypetes seraphini</name>
    <name type="common">Gaboon caecilian</name>
    <name type="synonym">Caecilia seraphini</name>
    <dbReference type="NCBI Taxonomy" id="260995"/>
    <lineage>
        <taxon>Eukaryota</taxon>
        <taxon>Metazoa</taxon>
        <taxon>Chordata</taxon>
        <taxon>Craniata</taxon>
        <taxon>Vertebrata</taxon>
        <taxon>Euteleostomi</taxon>
        <taxon>Amphibia</taxon>
        <taxon>Gymnophiona</taxon>
        <taxon>Geotrypetes</taxon>
    </lineage>
</organism>
<proteinExistence type="predicted"/>
<protein>
    <submittedName>
        <fullName evidence="3">NADH dehydrogenase [ubiquinone] flavoprotein 3, mitochondrial</fullName>
    </submittedName>
</protein>
<dbReference type="GO" id="GO:0042775">
    <property type="term" value="P:mitochondrial ATP synthesis coupled electron transport"/>
    <property type="evidence" value="ECO:0007669"/>
    <property type="project" value="TreeGrafter"/>
</dbReference>
<dbReference type="OrthoDB" id="6161911at2759"/>
<dbReference type="PANTHER" id="PTHR17117:SF3">
    <property type="entry name" value="NADH DEHYDROGENASE [UBIQUINONE] FLAVOPROTEIN 3, MITOCHONDRIAL"/>
    <property type="match status" value="1"/>
</dbReference>
<accession>A0A6P8R7Y6</accession>
<dbReference type="Pfam" id="PF15880">
    <property type="entry name" value="NDUFV3"/>
    <property type="match status" value="1"/>
</dbReference>
<dbReference type="GO" id="GO:0045271">
    <property type="term" value="C:respiratory chain complex I"/>
    <property type="evidence" value="ECO:0007669"/>
    <property type="project" value="InterPro"/>
</dbReference>
<keyword evidence="2" id="KW-1185">Reference proteome</keyword>
<dbReference type="GO" id="GO:0005739">
    <property type="term" value="C:mitochondrion"/>
    <property type="evidence" value="ECO:0007669"/>
    <property type="project" value="InterPro"/>
</dbReference>
<feature type="compositionally biased region" description="Basic and acidic residues" evidence="1">
    <location>
        <begin position="156"/>
        <end position="167"/>
    </location>
</feature>
<dbReference type="InParanoid" id="A0A6P8R7Y6"/>
<gene>
    <name evidence="3" type="primary">NDUFV3</name>
</gene>
<evidence type="ECO:0000313" key="3">
    <source>
        <dbReference type="RefSeq" id="XP_033796348.1"/>
    </source>
</evidence>
<sequence>MAVSLLWRTGWVKLSKVLQLEELGLQVLPTSRLLCTKSEHPKKEPTKNIIAPEDQAKHLAAKTSIEFPTKLSSKTKDEAISISNLNKPIKVTDEETGMFRPKKSVIEFPRRAAISQDNGSAIPMMTGNKSSKKHTVGEGKKEFSSSSSDSDSESDSDSKSDSEEKISTMEINVKKTKVEFPIHQPFFSLKNNNENKLAMYMVDEDLKLMQEDSTNQTSHATHKNAPADIEIMKPDPLSRQKETWLQMEGKNKLTEVIAKPSVVATVVTQVTSPSMAIKGTQVWRDVPNADEKGGNKHLFVHKEESFEDSASVINPEITREISQEVASLKEEDNITEAVAVQWENGIGQAAAVEINSPSTTESSAFEREALGTTESSAIEREALGTTEGLAIEREAHSTTESIVLQVEEQSTIQESAEQESDNSTYKNLQHHNYTLYTFVDFDVQLEKLRQPQPSSERSSPQH</sequence>